<dbReference type="Pfam" id="PF00481">
    <property type="entry name" value="PP2C"/>
    <property type="match status" value="1"/>
</dbReference>
<comment type="caution">
    <text evidence="3">The sequence shown here is derived from an EMBL/GenBank/DDBJ whole genome shotgun (WGS) entry which is preliminary data.</text>
</comment>
<evidence type="ECO:0000313" key="3">
    <source>
        <dbReference type="EMBL" id="KAK3003300.1"/>
    </source>
</evidence>
<protein>
    <recommendedName>
        <fullName evidence="2">PPM-type phosphatase domain-containing protein</fullName>
    </recommendedName>
</protein>
<dbReference type="InterPro" id="IPR036457">
    <property type="entry name" value="PPM-type-like_dom_sf"/>
</dbReference>
<evidence type="ECO:0000259" key="2">
    <source>
        <dbReference type="Pfam" id="PF00481"/>
    </source>
</evidence>
<evidence type="ECO:0000256" key="1">
    <source>
        <dbReference type="SAM" id="MobiDB-lite"/>
    </source>
</evidence>
<accession>A0AA89AIF2</accession>
<proteinExistence type="predicted"/>
<sequence length="174" mass="18920">MVAGEDQAVGRDGGGGVSVVAEEGGPEVEALVVVVKVGQFDGGVRGCRKGRRPAVGEAAEFISEMKLPLFHKDINYLQARSSKISSHLSPALDEETVHKILKEPVQKAIQEIEIEFTTEALKNNYIARKLKAEELSRDHHPDRANERARIEAAGCFVRVQASTALSRSCELLAM</sequence>
<dbReference type="EMBL" id="JAVXUP010002439">
    <property type="protein sequence ID" value="KAK3003300.1"/>
    <property type="molecule type" value="Genomic_DNA"/>
</dbReference>
<feature type="region of interest" description="Disordered" evidence="1">
    <location>
        <begin position="1"/>
        <end position="20"/>
    </location>
</feature>
<dbReference type="AlphaFoldDB" id="A0AA89AIF2"/>
<gene>
    <name evidence="3" type="ORF">RJ639_018524</name>
</gene>
<dbReference type="InterPro" id="IPR001932">
    <property type="entry name" value="PPM-type_phosphatase-like_dom"/>
</dbReference>
<organism evidence="3 4">
    <name type="scientific">Escallonia herrerae</name>
    <dbReference type="NCBI Taxonomy" id="1293975"/>
    <lineage>
        <taxon>Eukaryota</taxon>
        <taxon>Viridiplantae</taxon>
        <taxon>Streptophyta</taxon>
        <taxon>Embryophyta</taxon>
        <taxon>Tracheophyta</taxon>
        <taxon>Spermatophyta</taxon>
        <taxon>Magnoliopsida</taxon>
        <taxon>eudicotyledons</taxon>
        <taxon>Gunneridae</taxon>
        <taxon>Pentapetalae</taxon>
        <taxon>asterids</taxon>
        <taxon>campanulids</taxon>
        <taxon>Escalloniales</taxon>
        <taxon>Escalloniaceae</taxon>
        <taxon>Escallonia</taxon>
    </lineage>
</organism>
<name>A0AA89AIF2_9ASTE</name>
<keyword evidence="4" id="KW-1185">Reference proteome</keyword>
<dbReference type="Gene3D" id="3.60.40.10">
    <property type="entry name" value="PPM-type phosphatase domain"/>
    <property type="match status" value="1"/>
</dbReference>
<dbReference type="Proteomes" id="UP001188597">
    <property type="component" value="Unassembled WGS sequence"/>
</dbReference>
<reference evidence="3" key="1">
    <citation type="submission" date="2022-12" db="EMBL/GenBank/DDBJ databases">
        <title>Draft genome assemblies for two species of Escallonia (Escalloniales).</title>
        <authorList>
            <person name="Chanderbali A."/>
            <person name="Dervinis C."/>
            <person name="Anghel I."/>
            <person name="Soltis D."/>
            <person name="Soltis P."/>
            <person name="Zapata F."/>
        </authorList>
    </citation>
    <scope>NUCLEOTIDE SEQUENCE</scope>
    <source>
        <strain evidence="3">UCBG64.0493</strain>
        <tissue evidence="3">Leaf</tissue>
    </source>
</reference>
<feature type="domain" description="PPM-type phosphatase" evidence="2">
    <location>
        <begin position="126"/>
        <end position="168"/>
    </location>
</feature>
<evidence type="ECO:0000313" key="4">
    <source>
        <dbReference type="Proteomes" id="UP001188597"/>
    </source>
</evidence>